<evidence type="ECO:0000313" key="2">
    <source>
        <dbReference type="Proteomes" id="UP001204615"/>
    </source>
</evidence>
<accession>A0ABT1FDB4</accession>
<dbReference type="RefSeq" id="WP_253567812.1">
    <property type="nucleotide sequence ID" value="NZ_JAMZEK010000003.1"/>
</dbReference>
<comment type="caution">
    <text evidence="1">The sequence shown here is derived from an EMBL/GenBank/DDBJ whole genome shotgun (WGS) entry which is preliminary data.</text>
</comment>
<evidence type="ECO:0000313" key="1">
    <source>
        <dbReference type="EMBL" id="MCP1375368.1"/>
    </source>
</evidence>
<organism evidence="1 2">
    <name type="scientific">Dyella lutea</name>
    <dbReference type="NCBI Taxonomy" id="2950441"/>
    <lineage>
        <taxon>Bacteria</taxon>
        <taxon>Pseudomonadati</taxon>
        <taxon>Pseudomonadota</taxon>
        <taxon>Gammaproteobacteria</taxon>
        <taxon>Lysobacterales</taxon>
        <taxon>Rhodanobacteraceae</taxon>
        <taxon>Dyella</taxon>
    </lineage>
</organism>
<gene>
    <name evidence="1" type="ORF">NC595_15060</name>
</gene>
<name>A0ABT1FDB4_9GAMM</name>
<sequence>MPALLSYDLFPHEPIPRAKPRVMMHVIDAGVGLALFQCARCGHESDWVPYGSLSDAKRGMPCPHCNPEQAQG</sequence>
<protein>
    <submittedName>
        <fullName evidence="1">Uncharacterized protein</fullName>
    </submittedName>
</protein>
<reference evidence="1 2" key="1">
    <citation type="submission" date="2022-06" db="EMBL/GenBank/DDBJ databases">
        <title>Dyella sp. Sa strain:Sa Genome sequencing.</title>
        <authorList>
            <person name="Park S."/>
        </authorList>
    </citation>
    <scope>NUCLEOTIDE SEQUENCE [LARGE SCALE GENOMIC DNA]</scope>
    <source>
        <strain evidence="1 2">Sa</strain>
    </source>
</reference>
<keyword evidence="2" id="KW-1185">Reference proteome</keyword>
<dbReference type="Proteomes" id="UP001204615">
    <property type="component" value="Unassembled WGS sequence"/>
</dbReference>
<proteinExistence type="predicted"/>
<dbReference type="EMBL" id="JAMZEK010000003">
    <property type="protein sequence ID" value="MCP1375368.1"/>
    <property type="molecule type" value="Genomic_DNA"/>
</dbReference>